<dbReference type="SFLD" id="SFLDG00358">
    <property type="entry name" value="Main_(cytGST)"/>
    <property type="match status" value="1"/>
</dbReference>
<dbReference type="InterPro" id="IPR036282">
    <property type="entry name" value="Glutathione-S-Trfase_C_sf"/>
</dbReference>
<gene>
    <name evidence="3" type="ORF">C0Q88_00995</name>
</gene>
<dbReference type="InterPro" id="IPR040079">
    <property type="entry name" value="Glutathione_S-Trfase"/>
</dbReference>
<dbReference type="InterPro" id="IPR036249">
    <property type="entry name" value="Thioredoxin-like_sf"/>
</dbReference>
<reference evidence="3 4" key="1">
    <citation type="submission" date="2017-12" db="EMBL/GenBank/DDBJ databases">
        <title>Draft genome sequence of Ralstonia pickettii 52.</title>
        <authorList>
            <person name="Zheng B."/>
        </authorList>
    </citation>
    <scope>NUCLEOTIDE SEQUENCE [LARGE SCALE GENOMIC DNA]</scope>
    <source>
        <strain evidence="3 4">52</strain>
    </source>
</reference>
<dbReference type="Proteomes" id="UP000234456">
    <property type="component" value="Unassembled WGS sequence"/>
</dbReference>
<dbReference type="OrthoDB" id="8772754at2"/>
<sequence>MKLYYSAGACSLAVHIALREVGAQFDLTAVDLAKHLTADGTDFYTISPRGYVPLLELADGSRHTEGAALLQYVADLDPTQALIGKPGSARRLAVIEWLTFVSTELHKGFGPLWYKDTPEATRQGAKDKLAKRFAELDARFAKQPYLADTYSVADAYAFTVLNWTNVLSLPMGAYPNVQAYMARVAARPHVIEALTAEGLIKADAASAVA</sequence>
<evidence type="ECO:0000313" key="4">
    <source>
        <dbReference type="Proteomes" id="UP000234456"/>
    </source>
</evidence>
<dbReference type="CDD" id="cd03057">
    <property type="entry name" value="GST_N_Beta"/>
    <property type="match status" value="1"/>
</dbReference>
<proteinExistence type="predicted"/>
<organism evidence="3 4">
    <name type="scientific">Ralstonia pickettii</name>
    <name type="common">Burkholderia pickettii</name>
    <dbReference type="NCBI Taxonomy" id="329"/>
    <lineage>
        <taxon>Bacteria</taxon>
        <taxon>Pseudomonadati</taxon>
        <taxon>Pseudomonadota</taxon>
        <taxon>Betaproteobacteria</taxon>
        <taxon>Burkholderiales</taxon>
        <taxon>Burkholderiaceae</taxon>
        <taxon>Ralstonia</taxon>
    </lineage>
</organism>
<dbReference type="PANTHER" id="PTHR44051:SF8">
    <property type="entry name" value="GLUTATHIONE S-TRANSFERASE GSTA"/>
    <property type="match status" value="1"/>
</dbReference>
<dbReference type="InterPro" id="IPR004045">
    <property type="entry name" value="Glutathione_S-Trfase_N"/>
</dbReference>
<dbReference type="Gene3D" id="1.20.1050.10">
    <property type="match status" value="1"/>
</dbReference>
<protein>
    <submittedName>
        <fullName evidence="3">Glutathione transferase GstA</fullName>
    </submittedName>
</protein>
<name>A0A2N4TUG2_RALPI</name>
<dbReference type="InterPro" id="IPR004046">
    <property type="entry name" value="GST_C"/>
</dbReference>
<dbReference type="AlphaFoldDB" id="A0A2N4TUG2"/>
<dbReference type="Pfam" id="PF13409">
    <property type="entry name" value="GST_N_2"/>
    <property type="match status" value="1"/>
</dbReference>
<dbReference type="RefSeq" id="WP_102064000.1">
    <property type="nucleotide sequence ID" value="NZ_PKQE01000001.1"/>
</dbReference>
<dbReference type="Gene3D" id="3.40.30.10">
    <property type="entry name" value="Glutaredoxin"/>
    <property type="match status" value="1"/>
</dbReference>
<dbReference type="PROSITE" id="PS50405">
    <property type="entry name" value="GST_CTER"/>
    <property type="match status" value="1"/>
</dbReference>
<dbReference type="GO" id="GO:0016740">
    <property type="term" value="F:transferase activity"/>
    <property type="evidence" value="ECO:0007669"/>
    <property type="project" value="UniProtKB-KW"/>
</dbReference>
<feature type="domain" description="GST N-terminal" evidence="1">
    <location>
        <begin position="1"/>
        <end position="81"/>
    </location>
</feature>
<dbReference type="SFLD" id="SFLDG01150">
    <property type="entry name" value="Main.1:_Beta-like"/>
    <property type="match status" value="1"/>
</dbReference>
<feature type="domain" description="GST C-terminal" evidence="2">
    <location>
        <begin position="87"/>
        <end position="204"/>
    </location>
</feature>
<dbReference type="SUPFAM" id="SSF47616">
    <property type="entry name" value="GST C-terminal domain-like"/>
    <property type="match status" value="1"/>
</dbReference>
<evidence type="ECO:0000313" key="3">
    <source>
        <dbReference type="EMBL" id="PLC43335.1"/>
    </source>
</evidence>
<evidence type="ECO:0000259" key="2">
    <source>
        <dbReference type="PROSITE" id="PS50405"/>
    </source>
</evidence>
<comment type="caution">
    <text evidence="3">The sequence shown here is derived from an EMBL/GenBank/DDBJ whole genome shotgun (WGS) entry which is preliminary data.</text>
</comment>
<dbReference type="EMBL" id="PKQE01000001">
    <property type="protein sequence ID" value="PLC43335.1"/>
    <property type="molecule type" value="Genomic_DNA"/>
</dbReference>
<keyword evidence="3" id="KW-0808">Transferase</keyword>
<dbReference type="SUPFAM" id="SSF52833">
    <property type="entry name" value="Thioredoxin-like"/>
    <property type="match status" value="1"/>
</dbReference>
<dbReference type="PANTHER" id="PTHR44051">
    <property type="entry name" value="GLUTATHIONE S-TRANSFERASE-RELATED"/>
    <property type="match status" value="1"/>
</dbReference>
<dbReference type="PROSITE" id="PS50404">
    <property type="entry name" value="GST_NTER"/>
    <property type="match status" value="1"/>
</dbReference>
<dbReference type="CDD" id="cd03188">
    <property type="entry name" value="GST_C_Beta"/>
    <property type="match status" value="1"/>
</dbReference>
<accession>A0A2N4TUG2</accession>
<dbReference type="Pfam" id="PF00043">
    <property type="entry name" value="GST_C"/>
    <property type="match status" value="1"/>
</dbReference>
<evidence type="ECO:0000259" key="1">
    <source>
        <dbReference type="PROSITE" id="PS50404"/>
    </source>
</evidence>
<dbReference type="SFLD" id="SFLDS00019">
    <property type="entry name" value="Glutathione_Transferase_(cytos"/>
    <property type="match status" value="1"/>
</dbReference>
<dbReference type="NCBIfam" id="NF007831">
    <property type="entry name" value="PRK10542.1"/>
    <property type="match status" value="1"/>
</dbReference>
<dbReference type="InterPro" id="IPR010987">
    <property type="entry name" value="Glutathione-S-Trfase_C-like"/>
</dbReference>